<organism evidence="1 2">
    <name type="scientific">BD1-7 clade bacterium</name>
    <dbReference type="NCBI Taxonomy" id="2029982"/>
    <lineage>
        <taxon>Bacteria</taxon>
        <taxon>Pseudomonadati</taxon>
        <taxon>Pseudomonadota</taxon>
        <taxon>Gammaproteobacteria</taxon>
        <taxon>Cellvibrionales</taxon>
        <taxon>Spongiibacteraceae</taxon>
        <taxon>BD1-7 clade</taxon>
    </lineage>
</organism>
<gene>
    <name evidence="1" type="ORF">OPDIPICF_03347</name>
</gene>
<dbReference type="Gene3D" id="3.40.50.2000">
    <property type="entry name" value="Glycogen Phosphorylase B"/>
    <property type="match status" value="1"/>
</dbReference>
<dbReference type="PANTHER" id="PTHR46656:SF3">
    <property type="entry name" value="PUTATIVE-RELATED"/>
    <property type="match status" value="1"/>
</dbReference>
<name>A0A5S9QZK9_9GAMM</name>
<dbReference type="Proteomes" id="UP000441399">
    <property type="component" value="Unassembled WGS sequence"/>
</dbReference>
<reference evidence="1 2" key="1">
    <citation type="submission" date="2019-11" db="EMBL/GenBank/DDBJ databases">
        <authorList>
            <person name="Holert J."/>
        </authorList>
    </citation>
    <scope>NUCLEOTIDE SEQUENCE [LARGE SCALE GENOMIC DNA]</scope>
    <source>
        <strain evidence="1">SB11_3</strain>
    </source>
</reference>
<dbReference type="EMBL" id="CACSIO010000061">
    <property type="protein sequence ID" value="CAA0125088.1"/>
    <property type="molecule type" value="Genomic_DNA"/>
</dbReference>
<sequence>MKRILCWIGRFSSSQGYGFATRQLYDAMRKYSRFPVVGIDSSKLTILPDSFPVANIRSGKNNVSIEFDSDDEIVVICHETPKFLHNVDIKGRVRIINYSVYEAEYWPLEWMDALNHCDEVYTSTNYCKNTLVQSGFDPKDIFVLPHAVELNGEAETIDTIASNGKTFLTVISNFNRKDLGSVIRGFFKAYKDDKDAKLIVKIPKDTAATDAEKTIVSAYEMLEIFGVTDAQPSIHFIKTHLSDEEMQELFDYCDCYVNIERGNGWDLPSMTAALLGKSIISVAYGGSTDYLNDEDSYLIEVNKSVTFATEKYVRDDVDIYAGASWASYSIGAVVDAFCRYRDDSEEVRLERSQRLLSSISSRFCPTKVVEILDARVAEYELFDFSENKKAKLQINQQWKQSPMFREQQGLISEAEQTALMNLAETPVYRPIHFYKNLMQFKQAFISGTLKDNANASVVRSYNLYAKAGRWNKPRLAFEFIAKSWRAGRWLNRLNSARKHQKSPDAQWVDIRRQLVSYVGFQRCTQENLEALQALKLNKKSDVLVVIGNGPSLNKMDLNGFANIDTLASNKFYLIYDKLNWRPTYYTGMDWRVIPQIADNLLEKTTESAFLCPMRFSDILHRHTNLYPFHEASLSRHTMTKNSVSFEGGIPSRGTVTTTAIMLGIALGYKEIYLVGCDTSYSIPQTVIQEGADRFGNGVKLNLTSTKDDDPNHFAGNYFGKGAVWHDPNVPEMIRSYYLVRRVANRCGVTIYNSTVGGNLEVFDRIDHQRIPGFIEAHANNNTSDDVAVARDVTETVVPNDSERDVTTDVLDKA</sequence>
<proteinExistence type="predicted"/>
<keyword evidence="2" id="KW-1185">Reference proteome</keyword>
<protein>
    <recommendedName>
        <fullName evidence="3">Glycosyl transferase family 1 domain-containing protein</fullName>
    </recommendedName>
</protein>
<evidence type="ECO:0008006" key="3">
    <source>
        <dbReference type="Google" id="ProtNLM"/>
    </source>
</evidence>
<accession>A0A5S9QZK9</accession>
<dbReference type="SUPFAM" id="SSF53756">
    <property type="entry name" value="UDP-Glycosyltransferase/glycogen phosphorylase"/>
    <property type="match status" value="1"/>
</dbReference>
<dbReference type="PANTHER" id="PTHR46656">
    <property type="entry name" value="PUTATIVE-RELATED"/>
    <property type="match status" value="1"/>
</dbReference>
<evidence type="ECO:0000313" key="2">
    <source>
        <dbReference type="Proteomes" id="UP000441399"/>
    </source>
</evidence>
<dbReference type="Gene3D" id="3.90.1480.10">
    <property type="entry name" value="Alpha-2,3-sialyltransferase"/>
    <property type="match status" value="1"/>
</dbReference>
<dbReference type="AlphaFoldDB" id="A0A5S9QZK9"/>
<dbReference type="OrthoDB" id="7254531at2"/>
<evidence type="ECO:0000313" key="1">
    <source>
        <dbReference type="EMBL" id="CAA0125088.1"/>
    </source>
</evidence>